<dbReference type="AlphaFoldDB" id="T1CPQ5"/>
<gene>
    <name evidence="3" type="ORF">PORCRE_1526</name>
</gene>
<dbReference type="EMBL" id="BAOU01000042">
    <property type="protein sequence ID" value="GAD05817.1"/>
    <property type="molecule type" value="Genomic_DNA"/>
</dbReference>
<accession>T1CPQ5</accession>
<feature type="chain" id="PRO_5004574236" description="BIG2 domain-containing protein" evidence="1">
    <location>
        <begin position="29"/>
        <end position="260"/>
    </location>
</feature>
<dbReference type="InterPro" id="IPR008964">
    <property type="entry name" value="Invasin/intimin_cell_adhesion"/>
</dbReference>
<dbReference type="Pfam" id="PF02368">
    <property type="entry name" value="Big_2"/>
    <property type="match status" value="1"/>
</dbReference>
<evidence type="ECO:0000259" key="2">
    <source>
        <dbReference type="SMART" id="SM00635"/>
    </source>
</evidence>
<dbReference type="SMART" id="SM00635">
    <property type="entry name" value="BID_2"/>
    <property type="match status" value="1"/>
</dbReference>
<dbReference type="PROSITE" id="PS51257">
    <property type="entry name" value="PROKAR_LIPOPROTEIN"/>
    <property type="match status" value="1"/>
</dbReference>
<dbReference type="Gene3D" id="2.60.40.1080">
    <property type="match status" value="1"/>
</dbReference>
<reference evidence="3 4" key="2">
    <citation type="journal article" date="2013" name="Genome Announc.">
        <title>Draft Genome Sequences of Porphyromonas crevioricanis JCM 15906T and Porphyromonas cansulci JCM 13913T Isolated from a Canine Oral Cavity.</title>
        <authorList>
            <person name="Sakamoto M."/>
            <person name="Tanaka N."/>
            <person name="Shiwa Y."/>
            <person name="Yoshikawa H."/>
            <person name="Ohkuma M."/>
        </authorList>
    </citation>
    <scope>NUCLEOTIDE SEQUENCE [LARGE SCALE GENOMIC DNA]</scope>
    <source>
        <strain evidence="3 4">JCM 15906</strain>
    </source>
</reference>
<dbReference type="SUPFAM" id="SSF49373">
    <property type="entry name" value="Invasin/intimin cell-adhesion fragments"/>
    <property type="match status" value="1"/>
</dbReference>
<feature type="domain" description="BIG2" evidence="2">
    <location>
        <begin position="34"/>
        <end position="107"/>
    </location>
</feature>
<dbReference type="Proteomes" id="UP000018031">
    <property type="component" value="Unassembled WGS sequence"/>
</dbReference>
<comment type="caution">
    <text evidence="3">The sequence shown here is derived from an EMBL/GenBank/DDBJ whole genome shotgun (WGS) entry which is preliminary data.</text>
</comment>
<organism evidence="3 4">
    <name type="scientific">Porphyromonas crevioricanis JCM 15906</name>
    <dbReference type="NCBI Taxonomy" id="1305617"/>
    <lineage>
        <taxon>Bacteria</taxon>
        <taxon>Pseudomonadati</taxon>
        <taxon>Bacteroidota</taxon>
        <taxon>Bacteroidia</taxon>
        <taxon>Bacteroidales</taxon>
        <taxon>Porphyromonadaceae</taxon>
        <taxon>Porphyromonas</taxon>
    </lineage>
</organism>
<sequence>MHKLNNKMKNKISSVLLAAGLMVLSLFSCDKKVEGSKINLITKNLELSIGQTAKLEVSVTPTGPLSFLSLDESIATVDKNGIVKAQGKGETFIQVKASKAQPERVKITVKEWESTPPKGSELPIVKLFFKDKEELIGAVGPHELALGRQPALITVVLPLSGFLNKENKVVTATIYDQRREKGTMALTFAFLRKNWDDHPEVATDLEKMGFVATSKDPVKGFLDEPCYQWSRMDGIKAEIVDDKYREELNSNSLLIFYKKK</sequence>
<reference evidence="4" key="1">
    <citation type="journal article" date="2013" name="Genome">
        <title>Draft Genome Sequences of Porphyromonas crevioricanis JCM 15906T and Porphyromonas cansulci JCM 13913T Isolated from a Canine Oral Cavity.</title>
        <authorList>
            <person name="Sakamoto M."/>
            <person name="Tanaka N."/>
            <person name="Shiwa Y."/>
            <person name="Yoshikawa H."/>
            <person name="Ohkuma M."/>
        </authorList>
    </citation>
    <scope>NUCLEOTIDE SEQUENCE [LARGE SCALE GENOMIC DNA]</scope>
    <source>
        <strain evidence="4">JCM 15906</strain>
    </source>
</reference>
<keyword evidence="1" id="KW-0732">Signal</keyword>
<feature type="signal peptide" evidence="1">
    <location>
        <begin position="1"/>
        <end position="28"/>
    </location>
</feature>
<evidence type="ECO:0000313" key="4">
    <source>
        <dbReference type="Proteomes" id="UP000018031"/>
    </source>
</evidence>
<evidence type="ECO:0000313" key="3">
    <source>
        <dbReference type="EMBL" id="GAD05817.1"/>
    </source>
</evidence>
<name>T1CPQ5_9PORP</name>
<proteinExistence type="predicted"/>
<dbReference type="InterPro" id="IPR003343">
    <property type="entry name" value="Big_2"/>
</dbReference>
<evidence type="ECO:0000256" key="1">
    <source>
        <dbReference type="SAM" id="SignalP"/>
    </source>
</evidence>
<protein>
    <recommendedName>
        <fullName evidence="2">BIG2 domain-containing protein</fullName>
    </recommendedName>
</protein>